<evidence type="ECO:0000256" key="3">
    <source>
        <dbReference type="ARBA" id="ARBA00022989"/>
    </source>
</evidence>
<evidence type="ECO:0000256" key="2">
    <source>
        <dbReference type="ARBA" id="ARBA00022692"/>
    </source>
</evidence>
<dbReference type="HOGENOM" id="CLU_1586235_0_0_1"/>
<evidence type="ECO:0000256" key="5">
    <source>
        <dbReference type="SAM" id="Phobius"/>
    </source>
</evidence>
<dbReference type="Proteomes" id="UP000030104">
    <property type="component" value="Unassembled WGS sequence"/>
</dbReference>
<comment type="subcellular location">
    <subcellularLocation>
        <location evidence="1">Membrane</location>
        <topology evidence="1">Multi-pass membrane protein</topology>
    </subcellularLocation>
</comment>
<dbReference type="InterPro" id="IPR005828">
    <property type="entry name" value="MFS_sugar_transport-like"/>
</dbReference>
<dbReference type="PANTHER" id="PTHR48022">
    <property type="entry name" value="PLASTIDIC GLUCOSE TRANSPORTER 4"/>
    <property type="match status" value="1"/>
</dbReference>
<keyword evidence="2 5" id="KW-0812">Transmembrane</keyword>
<evidence type="ECO:0000256" key="4">
    <source>
        <dbReference type="ARBA" id="ARBA00023136"/>
    </source>
</evidence>
<reference evidence="6 7" key="1">
    <citation type="journal article" date="2015" name="Mol. Plant Microbe Interact.">
        <title>Genome, transcriptome, and functional analyses of Penicillium expansum provide new insights into secondary metabolism and pathogenicity.</title>
        <authorList>
            <person name="Ballester A.R."/>
            <person name="Marcet-Houben M."/>
            <person name="Levin E."/>
            <person name="Sela N."/>
            <person name="Selma-Lazaro C."/>
            <person name="Carmona L."/>
            <person name="Wisniewski M."/>
            <person name="Droby S."/>
            <person name="Gonzalez-Candelas L."/>
            <person name="Gabaldon T."/>
        </authorList>
    </citation>
    <scope>NUCLEOTIDE SEQUENCE [LARGE SCALE GENOMIC DNA]</scope>
    <source>
        <strain evidence="6 7">PHI-1</strain>
    </source>
</reference>
<dbReference type="InterPro" id="IPR050360">
    <property type="entry name" value="MFS_Sugar_Transporters"/>
</dbReference>
<gene>
    <name evidence="6" type="ORF">PITC_011580</name>
</gene>
<dbReference type="PANTHER" id="PTHR48022:SF45">
    <property type="entry name" value="MAJOR FACILITATOR SUPERFAMILY (MFS) PROFILE DOMAIN-CONTAINING PROTEIN-RELATED"/>
    <property type="match status" value="1"/>
</dbReference>
<feature type="transmembrane region" description="Helical" evidence="5">
    <location>
        <begin position="94"/>
        <end position="115"/>
    </location>
</feature>
<dbReference type="EMBL" id="JQGA01000367">
    <property type="protein sequence ID" value="KGO76001.1"/>
    <property type="molecule type" value="Genomic_DNA"/>
</dbReference>
<name>A0A0A2LA02_PENIT</name>
<evidence type="ECO:0000313" key="7">
    <source>
        <dbReference type="Proteomes" id="UP000030104"/>
    </source>
</evidence>
<protein>
    <submittedName>
        <fullName evidence="6">Major facilitator superfamily domain, general substrate transporter</fullName>
    </submittedName>
</protein>
<dbReference type="GO" id="GO:0016020">
    <property type="term" value="C:membrane"/>
    <property type="evidence" value="ECO:0007669"/>
    <property type="project" value="UniProtKB-SubCell"/>
</dbReference>
<dbReference type="Pfam" id="PF00083">
    <property type="entry name" value="Sugar_tr"/>
    <property type="match status" value="1"/>
</dbReference>
<dbReference type="GO" id="GO:0005351">
    <property type="term" value="F:carbohydrate:proton symporter activity"/>
    <property type="evidence" value="ECO:0007669"/>
    <property type="project" value="TreeGrafter"/>
</dbReference>
<dbReference type="SUPFAM" id="SSF103473">
    <property type="entry name" value="MFS general substrate transporter"/>
    <property type="match status" value="1"/>
</dbReference>
<feature type="transmembrane region" description="Helical" evidence="5">
    <location>
        <begin position="26"/>
        <end position="53"/>
    </location>
</feature>
<dbReference type="STRING" id="40296.A0A0A2LA02"/>
<dbReference type="OrthoDB" id="6612291at2759"/>
<dbReference type="InterPro" id="IPR036259">
    <property type="entry name" value="MFS_trans_sf"/>
</dbReference>
<keyword evidence="3 5" id="KW-1133">Transmembrane helix</keyword>
<dbReference type="AlphaFoldDB" id="A0A0A2LA02"/>
<dbReference type="PhylomeDB" id="A0A0A2LA02"/>
<evidence type="ECO:0000256" key="1">
    <source>
        <dbReference type="ARBA" id="ARBA00004141"/>
    </source>
</evidence>
<sequence length="170" mass="18704">MEEVLFNNLKNSKSCAKTTVKNKGTGSLVCAVVFLFIFEFNFTVGYSVLTFLYATEVTPLQCRTSISAISAAAVWTFNFLLAEVTPVGLATIDWQYYIIFAVLNAAIVPTVCFLFPEISGRSLEEIDEIFLQPRIARLLPRMHVAEGHDVDINAKEVGSGDGAMAEKPKV</sequence>
<evidence type="ECO:0000313" key="6">
    <source>
        <dbReference type="EMBL" id="KGO76001.1"/>
    </source>
</evidence>
<feature type="transmembrane region" description="Helical" evidence="5">
    <location>
        <begin position="65"/>
        <end position="82"/>
    </location>
</feature>
<keyword evidence="7" id="KW-1185">Reference proteome</keyword>
<accession>A0A0A2LA02</accession>
<proteinExistence type="predicted"/>
<comment type="caution">
    <text evidence="6">The sequence shown here is derived from an EMBL/GenBank/DDBJ whole genome shotgun (WGS) entry which is preliminary data.</text>
</comment>
<organism evidence="6 7">
    <name type="scientific">Penicillium italicum</name>
    <name type="common">Blue mold</name>
    <dbReference type="NCBI Taxonomy" id="40296"/>
    <lineage>
        <taxon>Eukaryota</taxon>
        <taxon>Fungi</taxon>
        <taxon>Dikarya</taxon>
        <taxon>Ascomycota</taxon>
        <taxon>Pezizomycotina</taxon>
        <taxon>Eurotiomycetes</taxon>
        <taxon>Eurotiomycetidae</taxon>
        <taxon>Eurotiales</taxon>
        <taxon>Aspergillaceae</taxon>
        <taxon>Penicillium</taxon>
    </lineage>
</organism>
<keyword evidence="4 5" id="KW-0472">Membrane</keyword>
<dbReference type="Gene3D" id="1.20.1250.20">
    <property type="entry name" value="MFS general substrate transporter like domains"/>
    <property type="match status" value="1"/>
</dbReference>
<dbReference type="OMA" id="QCRTSIS"/>